<dbReference type="SUPFAM" id="SSF57184">
    <property type="entry name" value="Growth factor receptor domain"/>
    <property type="match status" value="3"/>
</dbReference>
<feature type="disulfide bond" evidence="15">
    <location>
        <begin position="920"/>
        <end position="929"/>
    </location>
</feature>
<dbReference type="InterPro" id="IPR009030">
    <property type="entry name" value="Growth_fac_rcpt_cys_sf"/>
</dbReference>
<feature type="domain" description="EGF-like" evidence="19">
    <location>
        <begin position="150"/>
        <end position="189"/>
    </location>
</feature>
<feature type="disulfide bond" evidence="15">
    <location>
        <begin position="544"/>
        <end position="553"/>
    </location>
</feature>
<feature type="domain" description="EGF-like" evidence="19">
    <location>
        <begin position="682"/>
        <end position="723"/>
    </location>
</feature>
<feature type="disulfide bond" evidence="15">
    <location>
        <begin position="217"/>
        <end position="226"/>
    </location>
</feature>
<dbReference type="InterPro" id="IPR018097">
    <property type="entry name" value="EGF_Ca-bd_CS"/>
</dbReference>
<feature type="disulfide bond" evidence="15">
    <location>
        <begin position="450"/>
        <end position="459"/>
    </location>
</feature>
<dbReference type="GO" id="GO:0005576">
    <property type="term" value="C:extracellular region"/>
    <property type="evidence" value="ECO:0007669"/>
    <property type="project" value="UniProtKB-SubCell"/>
</dbReference>
<feature type="disulfide bond" evidence="15">
    <location>
        <begin position="628"/>
        <end position="637"/>
    </location>
</feature>
<dbReference type="FunFam" id="2.10.25.10:FF:000230">
    <property type="entry name" value="Delta-like protein"/>
    <property type="match status" value="1"/>
</dbReference>
<dbReference type="InterPro" id="IPR001881">
    <property type="entry name" value="EGF-like_Ca-bd_dom"/>
</dbReference>
<feature type="domain" description="EGF-like" evidence="19">
    <location>
        <begin position="779"/>
        <end position="816"/>
    </location>
</feature>
<evidence type="ECO:0000256" key="12">
    <source>
        <dbReference type="ARBA" id="ARBA00023136"/>
    </source>
</evidence>
<dbReference type="PRINTS" id="PR01983">
    <property type="entry name" value="NOTCH"/>
</dbReference>
<feature type="domain" description="EGF-like" evidence="19">
    <location>
        <begin position="601"/>
        <end position="638"/>
    </location>
</feature>
<feature type="transmembrane region" description="Helical" evidence="17">
    <location>
        <begin position="2644"/>
        <end position="2669"/>
    </location>
</feature>
<dbReference type="GO" id="GO:0009952">
    <property type="term" value="P:anterior/posterior pattern specification"/>
    <property type="evidence" value="ECO:0007669"/>
    <property type="project" value="UniProtKB-ARBA"/>
</dbReference>
<keyword evidence="5" id="KW-0964">Secreted</keyword>
<feature type="disulfide bond" evidence="15">
    <location>
        <begin position="335"/>
        <end position="344"/>
    </location>
</feature>
<feature type="disulfide bond" evidence="15">
    <location>
        <begin position="2614"/>
        <end position="2623"/>
    </location>
</feature>
<dbReference type="InterPro" id="IPR000742">
    <property type="entry name" value="EGF"/>
</dbReference>
<feature type="disulfide bond" evidence="15">
    <location>
        <begin position="2179"/>
        <end position="2188"/>
    </location>
</feature>
<feature type="disulfide bond" evidence="15">
    <location>
        <begin position="806"/>
        <end position="815"/>
    </location>
</feature>
<dbReference type="GO" id="GO:0003008">
    <property type="term" value="P:system process"/>
    <property type="evidence" value="ECO:0007669"/>
    <property type="project" value="UniProtKB-ARBA"/>
</dbReference>
<feature type="domain" description="EGF-like" evidence="19">
    <location>
        <begin position="640"/>
        <end position="680"/>
    </location>
</feature>
<dbReference type="Proteomes" id="UP000735302">
    <property type="component" value="Unassembled WGS sequence"/>
</dbReference>
<feature type="disulfide bond" evidence="15">
    <location>
        <begin position="1502"/>
        <end position="1511"/>
    </location>
</feature>
<feature type="disulfide bond" evidence="15">
    <location>
        <begin position="257"/>
        <end position="266"/>
    </location>
</feature>
<dbReference type="PROSITE" id="PS50025">
    <property type="entry name" value="LAM_G_DOMAIN"/>
    <property type="match status" value="3"/>
</dbReference>
<feature type="domain" description="EGF-like" evidence="19">
    <location>
        <begin position="2467"/>
        <end position="2505"/>
    </location>
</feature>
<feature type="disulfide bond" evidence="15">
    <location>
        <begin position="2305"/>
        <end position="2314"/>
    </location>
</feature>
<keyword evidence="21" id="KW-1185">Reference proteome</keyword>
<dbReference type="GO" id="GO:0048646">
    <property type="term" value="P:anatomical structure formation involved in morphogenesis"/>
    <property type="evidence" value="ECO:0007669"/>
    <property type="project" value="UniProtKB-ARBA"/>
</dbReference>
<dbReference type="Gene3D" id="2.60.120.200">
    <property type="match status" value="3"/>
</dbReference>
<evidence type="ECO:0000256" key="7">
    <source>
        <dbReference type="ARBA" id="ARBA00022692"/>
    </source>
</evidence>
<feature type="domain" description="EGF-like" evidence="19">
    <location>
        <begin position="856"/>
        <end position="892"/>
    </location>
</feature>
<keyword evidence="6 15" id="KW-0245">EGF-like domain</keyword>
<dbReference type="FunFam" id="2.10.25.10:FF:000309">
    <property type="entry name" value="Uncharacterized protein, isoform A"/>
    <property type="match status" value="1"/>
</dbReference>
<evidence type="ECO:0000256" key="15">
    <source>
        <dbReference type="PROSITE-ProRule" id="PRU00076"/>
    </source>
</evidence>
<feature type="disulfide bond" evidence="15">
    <location>
        <begin position="713"/>
        <end position="722"/>
    </location>
</feature>
<dbReference type="SUPFAM" id="SSF57196">
    <property type="entry name" value="EGF/Laminin"/>
    <property type="match status" value="24"/>
</dbReference>
<dbReference type="PROSITE" id="PS50026">
    <property type="entry name" value="EGF_3"/>
    <property type="match status" value="39"/>
</dbReference>
<dbReference type="FunFam" id="2.10.25.10:FF:000125">
    <property type="entry name" value="Neurogenic locus notch protein-like"/>
    <property type="match status" value="1"/>
</dbReference>
<comment type="caution">
    <text evidence="20">The sequence shown here is derived from an EMBL/GenBank/DDBJ whole genome shotgun (WGS) entry which is preliminary data.</text>
</comment>
<feature type="domain" description="EGF-like" evidence="19">
    <location>
        <begin position="1254"/>
        <end position="1290"/>
    </location>
</feature>
<feature type="domain" description="EGF-like" evidence="19">
    <location>
        <begin position="1710"/>
        <end position="1746"/>
    </location>
</feature>
<dbReference type="FunFam" id="2.10.25.10:FF:000045">
    <property type="entry name" value="Slit guidance ligand 2"/>
    <property type="match status" value="1"/>
</dbReference>
<comment type="caution">
    <text evidence="15">Lacks conserved residue(s) required for the propagation of feature annotation.</text>
</comment>
<feature type="disulfide bond" evidence="15">
    <location>
        <begin position="373"/>
        <end position="382"/>
    </location>
</feature>
<feature type="domain" description="EGF-like" evidence="19">
    <location>
        <begin position="191"/>
        <end position="227"/>
    </location>
</feature>
<feature type="domain" description="EGF-like" evidence="19">
    <location>
        <begin position="2238"/>
        <end position="2277"/>
    </location>
</feature>
<feature type="domain" description="EGF-like" evidence="19">
    <location>
        <begin position="2428"/>
        <end position="2465"/>
    </location>
</feature>
<reference evidence="20 21" key="1">
    <citation type="journal article" date="2021" name="Elife">
        <title>Chloroplast acquisition without the gene transfer in kleptoplastic sea slugs, Plakobranchus ocellatus.</title>
        <authorList>
            <person name="Maeda T."/>
            <person name="Takahashi S."/>
            <person name="Yoshida T."/>
            <person name="Shimamura S."/>
            <person name="Takaki Y."/>
            <person name="Nagai Y."/>
            <person name="Toyoda A."/>
            <person name="Suzuki Y."/>
            <person name="Arimoto A."/>
            <person name="Ishii H."/>
            <person name="Satoh N."/>
            <person name="Nishiyama T."/>
            <person name="Hasebe M."/>
            <person name="Maruyama T."/>
            <person name="Minagawa J."/>
            <person name="Obokata J."/>
            <person name="Shigenobu S."/>
        </authorList>
    </citation>
    <scope>NUCLEOTIDE SEQUENCE [LARGE SCALE GENOMIC DNA]</scope>
</reference>
<keyword evidence="8" id="KW-0732">Signal</keyword>
<feature type="domain" description="EGF-like" evidence="19">
    <location>
        <begin position="556"/>
        <end position="599"/>
    </location>
</feature>
<feature type="domain" description="EGF-like" evidence="19">
    <location>
        <begin position="1998"/>
        <end position="2034"/>
    </location>
</feature>
<feature type="disulfide bond" evidence="15">
    <location>
        <begin position="1855"/>
        <end position="1864"/>
    </location>
</feature>
<evidence type="ECO:0000256" key="16">
    <source>
        <dbReference type="SAM" id="MobiDB-lite"/>
    </source>
</evidence>
<feature type="domain" description="EGF-like" evidence="19">
    <location>
        <begin position="424"/>
        <end position="460"/>
    </location>
</feature>
<dbReference type="GO" id="GO:0005509">
    <property type="term" value="F:calcium ion binding"/>
    <property type="evidence" value="ECO:0007669"/>
    <property type="project" value="InterPro"/>
</dbReference>
<dbReference type="PROSITE" id="PS01186">
    <property type="entry name" value="EGF_2"/>
    <property type="match status" value="26"/>
</dbReference>
<dbReference type="Pfam" id="PF07645">
    <property type="entry name" value="EGF_CA"/>
    <property type="match status" value="4"/>
</dbReference>
<feature type="domain" description="EGF-like" evidence="19">
    <location>
        <begin position="1748"/>
        <end position="1785"/>
    </location>
</feature>
<dbReference type="PANTHER" id="PTHR12916">
    <property type="entry name" value="CYTOCHROME C OXIDASE POLYPEPTIDE VIC-2"/>
    <property type="match status" value="1"/>
</dbReference>
<feature type="domain" description="EGF-like" evidence="19">
    <location>
        <begin position="269"/>
        <end position="305"/>
    </location>
</feature>
<evidence type="ECO:0000259" key="18">
    <source>
        <dbReference type="PROSITE" id="PS50025"/>
    </source>
</evidence>
<feature type="disulfide bond" evidence="15">
    <location>
        <begin position="138"/>
        <end position="147"/>
    </location>
</feature>
<dbReference type="Gene3D" id="2.10.25.10">
    <property type="entry name" value="Laminin"/>
    <property type="match status" value="38"/>
</dbReference>
<dbReference type="InterPro" id="IPR000152">
    <property type="entry name" value="EGF-type_Asp/Asn_hydroxyl_site"/>
</dbReference>
<feature type="domain" description="EGF-like" evidence="19">
    <location>
        <begin position="2507"/>
        <end position="2544"/>
    </location>
</feature>
<feature type="domain" description="EGF-like" evidence="19">
    <location>
        <begin position="1829"/>
        <end position="1865"/>
    </location>
</feature>
<keyword evidence="7 17" id="KW-0812">Transmembrane</keyword>
<dbReference type="GO" id="GO:0023052">
    <property type="term" value="P:signaling"/>
    <property type="evidence" value="ECO:0007669"/>
    <property type="project" value="UniProtKB-ARBA"/>
</dbReference>
<evidence type="ECO:0000256" key="2">
    <source>
        <dbReference type="ARBA" id="ARBA00004613"/>
    </source>
</evidence>
<feature type="disulfide bond" evidence="15">
    <location>
        <begin position="179"/>
        <end position="188"/>
    </location>
</feature>
<dbReference type="PANTHER" id="PTHR12916:SF4">
    <property type="entry name" value="UNINFLATABLE, ISOFORM C"/>
    <property type="match status" value="1"/>
</dbReference>
<dbReference type="SMART" id="SM00179">
    <property type="entry name" value="EGF_CA"/>
    <property type="match status" value="35"/>
</dbReference>
<evidence type="ECO:0000256" key="13">
    <source>
        <dbReference type="ARBA" id="ARBA00023157"/>
    </source>
</evidence>
<dbReference type="GO" id="GO:0000902">
    <property type="term" value="P:cell morphogenesis"/>
    <property type="evidence" value="ECO:0007669"/>
    <property type="project" value="UniProtKB-ARBA"/>
</dbReference>
<dbReference type="GO" id="GO:0005886">
    <property type="term" value="C:plasma membrane"/>
    <property type="evidence" value="ECO:0007669"/>
    <property type="project" value="UniProtKB-SubCell"/>
</dbReference>
<feature type="domain" description="EGF-like" evidence="19">
    <location>
        <begin position="385"/>
        <end position="422"/>
    </location>
</feature>
<dbReference type="CDD" id="cd00110">
    <property type="entry name" value="LamG"/>
    <property type="match status" value="2"/>
</dbReference>
<feature type="disulfide bond" evidence="15">
    <location>
        <begin position="1817"/>
        <end position="1826"/>
    </location>
</feature>
<feature type="disulfide bond" evidence="15">
    <location>
        <begin position="412"/>
        <end position="421"/>
    </location>
</feature>
<dbReference type="InterPro" id="IPR049883">
    <property type="entry name" value="NOTCH1_EGF-like"/>
</dbReference>
<feature type="disulfide bond" evidence="15">
    <location>
        <begin position="2267"/>
        <end position="2276"/>
    </location>
</feature>
<feature type="disulfide bond" evidence="15">
    <location>
        <begin position="589"/>
        <end position="598"/>
    </location>
</feature>
<evidence type="ECO:0000313" key="21">
    <source>
        <dbReference type="Proteomes" id="UP000735302"/>
    </source>
</evidence>
<feature type="disulfide bond" evidence="15">
    <location>
        <begin position="1736"/>
        <end position="1745"/>
    </location>
</feature>
<dbReference type="FunFam" id="2.10.25.10:FF:000391">
    <property type="entry name" value="Weary, isoform C"/>
    <property type="match status" value="1"/>
</dbReference>
<dbReference type="FunFam" id="2.10.25.10:FF:000173">
    <property type="entry name" value="Neurogenic locus notch protein 2"/>
    <property type="match status" value="2"/>
</dbReference>
<dbReference type="GO" id="GO:0048863">
    <property type="term" value="P:stem cell differentiation"/>
    <property type="evidence" value="ECO:0007669"/>
    <property type="project" value="UniProtKB-ARBA"/>
</dbReference>
<dbReference type="SUPFAM" id="SSF49899">
    <property type="entry name" value="Concanavalin A-like lectins/glucanases"/>
    <property type="match status" value="3"/>
</dbReference>
<evidence type="ECO:0000259" key="19">
    <source>
        <dbReference type="PROSITE" id="PS50026"/>
    </source>
</evidence>
<feature type="disulfide bond" evidence="15">
    <location>
        <begin position="295"/>
        <end position="304"/>
    </location>
</feature>
<keyword evidence="11 17" id="KW-1133">Transmembrane helix</keyword>
<keyword evidence="10" id="KW-0106">Calcium</keyword>
<evidence type="ECO:0000256" key="1">
    <source>
        <dbReference type="ARBA" id="ARBA00004251"/>
    </source>
</evidence>
<evidence type="ECO:0000313" key="20">
    <source>
        <dbReference type="EMBL" id="GFO45668.1"/>
    </source>
</evidence>
<evidence type="ECO:0000256" key="9">
    <source>
        <dbReference type="ARBA" id="ARBA00022737"/>
    </source>
</evidence>
<feature type="region of interest" description="Disordered" evidence="16">
    <location>
        <begin position="1907"/>
        <end position="1935"/>
    </location>
</feature>
<feature type="disulfide bond" evidence="15">
    <location>
        <begin position="2024"/>
        <end position="2033"/>
    </location>
</feature>
<feature type="domain" description="Laminin G" evidence="18">
    <location>
        <begin position="1514"/>
        <end position="1708"/>
    </location>
</feature>
<evidence type="ECO:0000256" key="8">
    <source>
        <dbReference type="ARBA" id="ARBA00022729"/>
    </source>
</evidence>
<protein>
    <submittedName>
        <fullName evidence="20">Neurogenic locus notch homolog protein 1</fullName>
    </submittedName>
</protein>
<name>A0AAV4DNN2_9GAST</name>
<dbReference type="Pfam" id="PF12661">
    <property type="entry name" value="hEGF"/>
    <property type="match status" value="7"/>
</dbReference>
<keyword evidence="9" id="KW-0677">Repeat</keyword>
<feature type="domain" description="EGF-like" evidence="19">
    <location>
        <begin position="229"/>
        <end position="267"/>
    </location>
</feature>
<dbReference type="FunFam" id="2.10.25.10:FF:000080">
    <property type="entry name" value="Neurogenic locus notch 1"/>
    <property type="match status" value="1"/>
</dbReference>
<feature type="disulfide bond" evidence="15">
    <location>
        <begin position="670"/>
        <end position="679"/>
    </location>
</feature>
<evidence type="ECO:0000256" key="5">
    <source>
        <dbReference type="ARBA" id="ARBA00022525"/>
    </source>
</evidence>
<dbReference type="FunFam" id="2.10.25.10:FF:000004">
    <property type="entry name" value="Neurogenic locus notch 1"/>
    <property type="match status" value="2"/>
</dbReference>
<feature type="disulfide bond" evidence="15">
    <location>
        <begin position="1987"/>
        <end position="1996"/>
    </location>
</feature>
<feature type="domain" description="EGF-like" evidence="19">
    <location>
        <begin position="1476"/>
        <end position="1512"/>
    </location>
</feature>
<feature type="disulfide bond" evidence="15">
    <location>
        <begin position="844"/>
        <end position="853"/>
    </location>
</feature>
<feature type="domain" description="Laminin G" evidence="18">
    <location>
        <begin position="1039"/>
        <end position="1252"/>
    </location>
</feature>
<dbReference type="FunFam" id="2.10.25.10:FF:000472">
    <property type="entry name" value="Uncharacterized protein, isoform A"/>
    <property type="match status" value="4"/>
</dbReference>
<dbReference type="EMBL" id="BLXT01008064">
    <property type="protein sequence ID" value="GFO45668.1"/>
    <property type="molecule type" value="Genomic_DNA"/>
</dbReference>
<dbReference type="FunFam" id="2.10.25.10:FF:000012">
    <property type="entry name" value="Delta-like protein"/>
    <property type="match status" value="2"/>
</dbReference>
<evidence type="ECO:0000256" key="3">
    <source>
        <dbReference type="ARBA" id="ARBA00022473"/>
    </source>
</evidence>
<gene>
    <name evidence="20" type="ORF">PoB_007217300</name>
</gene>
<feature type="domain" description="EGF-like" evidence="19">
    <location>
        <begin position="894"/>
        <end position="930"/>
    </location>
</feature>
<dbReference type="GO" id="GO:0035282">
    <property type="term" value="P:segmentation"/>
    <property type="evidence" value="ECO:0007669"/>
    <property type="project" value="UniProtKB-ARBA"/>
</dbReference>
<feature type="domain" description="EGF-like" evidence="19">
    <location>
        <begin position="2279"/>
        <end position="2315"/>
    </location>
</feature>
<keyword evidence="12 17" id="KW-0472">Membrane</keyword>
<evidence type="ECO:0000256" key="14">
    <source>
        <dbReference type="ARBA" id="ARBA00023180"/>
    </source>
</evidence>
<dbReference type="GO" id="GO:0019904">
    <property type="term" value="F:protein domain specific binding"/>
    <property type="evidence" value="ECO:0007669"/>
    <property type="project" value="UniProtKB-ARBA"/>
</dbReference>
<feature type="compositionally biased region" description="Low complexity" evidence="16">
    <location>
        <begin position="1908"/>
        <end position="1923"/>
    </location>
</feature>
<dbReference type="SMART" id="SM00282">
    <property type="entry name" value="LamG"/>
    <property type="match status" value="3"/>
</dbReference>
<dbReference type="GO" id="GO:0007154">
    <property type="term" value="P:cell communication"/>
    <property type="evidence" value="ECO:0007669"/>
    <property type="project" value="UniProtKB-ARBA"/>
</dbReference>
<accession>A0AAV4DNN2</accession>
<feature type="domain" description="EGF-like" evidence="19">
    <location>
        <begin position="2389"/>
        <end position="2426"/>
    </location>
</feature>
<feature type="domain" description="EGF-like" evidence="19">
    <location>
        <begin position="2201"/>
        <end position="2236"/>
    </location>
</feature>
<feature type="domain" description="EGF-like" evidence="19">
    <location>
        <begin position="111"/>
        <end position="148"/>
    </location>
</feature>
<keyword evidence="3" id="KW-0217">Developmental protein</keyword>
<feature type="disulfide bond" evidence="15">
    <location>
        <begin position="882"/>
        <end position="891"/>
    </location>
</feature>
<feature type="domain" description="EGF-like" evidence="19">
    <location>
        <begin position="932"/>
        <end position="969"/>
    </location>
</feature>
<feature type="disulfide bond" evidence="15">
    <location>
        <begin position="2455"/>
        <end position="2464"/>
    </location>
</feature>
<dbReference type="InterPro" id="IPR013032">
    <property type="entry name" value="EGF-like_CS"/>
</dbReference>
<dbReference type="InterPro" id="IPR001791">
    <property type="entry name" value="Laminin_G"/>
</dbReference>
<feature type="domain" description="EGF-like" evidence="19">
    <location>
        <begin position="513"/>
        <end position="554"/>
    </location>
</feature>
<dbReference type="Pfam" id="PF02210">
    <property type="entry name" value="Laminin_G_2"/>
    <property type="match status" value="3"/>
</dbReference>
<feature type="domain" description="EGF-like" evidence="19">
    <location>
        <begin position="2586"/>
        <end position="2624"/>
    </location>
</feature>
<keyword evidence="13 15" id="KW-1015">Disulfide bond</keyword>
<feature type="domain" description="EGF-like" evidence="19">
    <location>
        <begin position="1961"/>
        <end position="1997"/>
    </location>
</feature>
<dbReference type="SMART" id="SM00181">
    <property type="entry name" value="EGF"/>
    <property type="match status" value="42"/>
</dbReference>
<feature type="domain" description="EGF-like" evidence="19">
    <location>
        <begin position="307"/>
        <end position="345"/>
    </location>
</feature>
<dbReference type="GO" id="GO:0048666">
    <property type="term" value="P:neuron development"/>
    <property type="evidence" value="ECO:0007669"/>
    <property type="project" value="UniProtKB-ARBA"/>
</dbReference>
<dbReference type="PROSITE" id="PS00022">
    <property type="entry name" value="EGF_1"/>
    <property type="match status" value="36"/>
</dbReference>
<dbReference type="CDD" id="cd00054">
    <property type="entry name" value="EGF_CA"/>
    <property type="match status" value="23"/>
</dbReference>
<feature type="disulfide bond" evidence="15">
    <location>
        <begin position="1280"/>
        <end position="1289"/>
    </location>
</feature>
<comment type="subcellular location">
    <subcellularLocation>
        <location evidence="1">Cell membrane</location>
        <topology evidence="1">Single-pass type I membrane protein</topology>
    </subcellularLocation>
    <subcellularLocation>
        <location evidence="2">Secreted</location>
    </subcellularLocation>
</comment>
<feature type="disulfide bond" evidence="15">
    <location>
        <begin position="959"/>
        <end position="968"/>
    </location>
</feature>
<evidence type="ECO:0000256" key="6">
    <source>
        <dbReference type="ARBA" id="ARBA00022536"/>
    </source>
</evidence>
<evidence type="ECO:0000256" key="17">
    <source>
        <dbReference type="SAM" id="Phobius"/>
    </source>
</evidence>
<feature type="disulfide bond" evidence="15">
    <location>
        <begin position="2226"/>
        <end position="2235"/>
    </location>
</feature>
<dbReference type="Pfam" id="PF00008">
    <property type="entry name" value="EGF"/>
    <property type="match status" value="19"/>
</dbReference>
<feature type="domain" description="EGF-like" evidence="19">
    <location>
        <begin position="347"/>
        <end position="383"/>
    </location>
</feature>
<dbReference type="InterPro" id="IPR013320">
    <property type="entry name" value="ConA-like_dom_sf"/>
</dbReference>
<sequence length="2721" mass="290780">MLIIGYPHTNPHMNTTVSPIIGYPHKNSHMRTTLSLITGYPHRNPHMITTLSLIIGFFVVNRLPLKSAETFQYRFDNDPRRTSIAGSNSKFPNMKTENRYMLNGYRITYSQSEPCGPLLVCRNGGQCVTSGANSRCQCAPGYTGSQCETDINWCVTPGPHDCRNNAQCVDELLGYSCVCLSGWEGEFCEKEKNECLSNPCENGGQCTDEFDAFSCNCTSQFSGPTCTTDVDECALNNTICANNGTCQNIIGGFDCVCVPGYTGALCETEINECDSNPCLYDGKCIDLINNFRCECQPSFVGPRCQGIVNRCVVDNPCQAGAACVDTPGGGYACFCPPGYYGPHCESEENVCGSKPCRNGATCIQLTEGYSCRCATGFTGSNCESDINECSPSPCQHNGTCNETTPGSYICNCVPGYRGDKCEININDCETNLCQGQQICIDLINDYRCICPEGKTGALCDTDLVDCTVTPCENGGTCTTSDTSNLPTAIENTNANIPHCECVDPFIGQTCNQSADVCVPEPCQHGGTCVRSSDGNGTLSATCTCAQGYIGDQCQTLVEDCRGAQTCRNGGQCVGKVEVPGSAPKFECACPENYTGTLCEREPSGCIPDPCSNNSTCIALEPLDYRCECLSGWTGQLCENDLDECLATPDSPVCKNQGVCVNMEPGYRCVCSRFWTGPTCEADVLECAADNATLTCHNNGTCLEVTGGPPKCLCAEGYTGDDCFFKVGSCEPNPCRNNATCTSNTNYTINNSNITNDNTTNEDVTCTCVPGFTGRLCEANIDECTLLQPCLNNGICVDEVNSYTCQCPAGWEGTRCETEVDDCESMPCRNGGTCEDLTQGFLCRCPQGYAGRTCEREVNECSFNPCRNNATCIDLVNAFRCQCQPGFTGVACSIDINECDSNPCSSQATCVEGVNTYECVCPLGFEGSDCSTDIDECESKPCLHGGTCIQGEPPTFNCSCPPGVTGQLCEAVATATFDGSSALTFRTIPQQDSSSTSVLGSTSTINLKRKKRAIESISPQRHQVVGYQSHSVSQTLHISRWRRQAVRPTHDNMDSVANENQVLFTQIQFTFTTTVLEGILLVVTGVSNAGKPQHVVLEMVSGDLHLSASDGSRLLNSQVSVSGQSNSGVASHVVLLSVSREGIELRLNPNACDDNEGNGDSSAENIKCQTAKLNFSAADEGSSESEWNLNGQYHFGGVSRFTSYTRSIVQDTKGFVGCLGNLMVDGRPINLADATEFTSAQNATLGTAPESGCGSHSPCLQTSCANGGTCQDLWLAQVCACAPGFTGNKCGFQNMVNFEPGSMLHFAGNPVISQISFIMSAANHTGLLLYTLTTDSLSISLDNGQIRLQLISYDTGRDLVSRVGGDLHLERWVKVTVQFTNNQYSLDVSSEDGGSLGSVTGTAGSVILVTGPLFLGALHSHPAMDKWRDRQLALPSPLSFKGCIRDVTINSQSLDLSTTVPTSLGNDPPKARAGCQKEEECLASPCANGGTCIPEWAGPTCKCAEGYEGDNCTDASAFTFDGESSYSFIALDRSLFPFGDSGHLEFRTRQSTATLMLMQFQTRNGTVGDFIEIRTFSGQLQIYSSFTAETEPSNGQVSDGQWHILQWTRSGTRLDIQLDDFSLLLESGFDPHSATFGDLVHVYLSARPFLPGDATQMVAFFKGCMRGVSFNSQKIDFASATHNVTTGNRQTATSDSGLDVTPVSISAGCNGDRVCHVNPCPDNSFCVDEWNLATCPCLLGWEGDQCNSSVDDCTTNLCQNEALCEDGHLSYTCICPSDRFTGRYCESLTNPCQDDSPCNATTTASCVALNDTSVQCVCRPGYTGFTCHDIIDNCSPSPCRNRGVCFNKPNSFTCDCPKGYSGLVCDEVDPCLSEPCNNGGICLPTTQQLNSSVNTNSSRAEMAPDIIRSNPSETISPSSSSSNSDAAVHEDSSPSNSVLNTTVDLAFTCACQKPYYGSQCQNYDFCAGNLCRNNASCVLGQNRYTCSCTDLFYGTLCEFENHCASLPCHHGAECRNEADTYVCLCPFYFTGKNCETAINQCAFNLCFNGGTCVFNESAISAAYASSSQSQSLSSSSSPLTSSSPSLSSQINISSSSLQFLSQSDPNRSSSTALVSKHPSNSTDLSIDSTYCICSSGFKGDNCEVDVNECDSNPCRNNATCRDSTTRHPGESFFVGFRCSCLPGFSGDSCEKEANECKNFSSNDNQTTSACLNGGICEDLVNDFRCSCPAGFNGSRCENDVRGCASAPCQNGARCHGDEDDPTVYGCICEPGFTGSQCEVNIPDCIDHQCENGATCQDGTNSYTCLCLPGYSGQYCEVVVDACYSQPCFNGGQCFFQGLCSCEDVIAGCGWQDDACQQSSCAQRPDCQAFTVPYVCNCTGTGYIAPQCAQDEDECDTSPCLHGGLCTNSVGSYSCSCLGTGYHGRSCEMDDDECQSSEACFNGGTCVNIPGSYRCECPSEWDGPRCGQNKDDCALENPCMNGGRCQDQMGGYQCDCDNTGYEGENCTENVDDCTNHRCEHNGTCVDGVRQYSCQCEGTGYTGQFCHLEPATCTTSTCLNGGRCYVNPAGAAFCICEDTGFQGNVCQTDVNECREGTHNCQGDSLCLNNIGNYSCDCGTTRTGVFCETVLPGRQTGESSSTSSLSDAGIAGVVVAFVVVIVLILAILGYLVLRRRRTHGRYKPSEAESMANGGAGLGRRGQGMVAVNGTAGALEMVDTSGERMI</sequence>
<evidence type="ECO:0000256" key="10">
    <source>
        <dbReference type="ARBA" id="ARBA00022837"/>
    </source>
</evidence>
<feature type="domain" description="EGF-like" evidence="19">
    <location>
        <begin position="462"/>
        <end position="511"/>
    </location>
</feature>
<feature type="domain" description="EGF-like" evidence="19">
    <location>
        <begin position="2144"/>
        <end position="2189"/>
    </location>
</feature>
<dbReference type="FunFam" id="2.10.25.10:FF:000122">
    <property type="entry name" value="Protein crumbs homolog 2"/>
    <property type="match status" value="1"/>
</dbReference>
<dbReference type="GO" id="GO:0042063">
    <property type="term" value="P:gliogenesis"/>
    <property type="evidence" value="ECO:0007669"/>
    <property type="project" value="UniProtKB-ARBA"/>
</dbReference>
<dbReference type="GO" id="GO:0030097">
    <property type="term" value="P:hemopoiesis"/>
    <property type="evidence" value="ECO:0007669"/>
    <property type="project" value="UniProtKB-ARBA"/>
</dbReference>
<feature type="domain" description="EGF-like" evidence="19">
    <location>
        <begin position="818"/>
        <end position="854"/>
    </location>
</feature>
<organism evidence="20 21">
    <name type="scientific">Plakobranchus ocellatus</name>
    <dbReference type="NCBI Taxonomy" id="259542"/>
    <lineage>
        <taxon>Eukaryota</taxon>
        <taxon>Metazoa</taxon>
        <taxon>Spiralia</taxon>
        <taxon>Lophotrochozoa</taxon>
        <taxon>Mollusca</taxon>
        <taxon>Gastropoda</taxon>
        <taxon>Heterobranchia</taxon>
        <taxon>Euthyneura</taxon>
        <taxon>Panpulmonata</taxon>
        <taxon>Sacoglossa</taxon>
        <taxon>Placobranchoidea</taxon>
        <taxon>Plakobranchidae</taxon>
        <taxon>Plakobranchus</taxon>
    </lineage>
</organism>
<evidence type="ECO:0000256" key="4">
    <source>
        <dbReference type="ARBA" id="ARBA00022475"/>
    </source>
</evidence>
<feature type="domain" description="EGF-like" evidence="19">
    <location>
        <begin position="2546"/>
        <end position="2584"/>
    </location>
</feature>
<feature type="disulfide bond" evidence="15">
    <location>
        <begin position="501"/>
        <end position="510"/>
    </location>
</feature>
<proteinExistence type="predicted"/>
<feature type="disulfide bond" evidence="15">
    <location>
        <begin position="767"/>
        <end position="776"/>
    </location>
</feature>
<dbReference type="GO" id="GO:0051240">
    <property type="term" value="P:positive regulation of multicellular organismal process"/>
    <property type="evidence" value="ECO:0007669"/>
    <property type="project" value="UniProtKB-ARBA"/>
</dbReference>
<dbReference type="FunFam" id="2.10.25.10:FF:000117">
    <property type="entry name" value="Delta-like protein"/>
    <property type="match status" value="1"/>
</dbReference>
<feature type="domain" description="EGF-like" evidence="19">
    <location>
        <begin position="725"/>
        <end position="777"/>
    </location>
</feature>
<keyword evidence="14" id="KW-0325">Glycoprotein</keyword>
<dbReference type="PROSITE" id="PS00010">
    <property type="entry name" value="ASX_HYDROXYL"/>
    <property type="match status" value="19"/>
</dbReference>
<feature type="domain" description="Laminin G" evidence="18">
    <location>
        <begin position="1292"/>
        <end position="1474"/>
    </location>
</feature>
<feature type="domain" description="EGF-like" evidence="19">
    <location>
        <begin position="1787"/>
        <end position="1827"/>
    </location>
</feature>
<keyword evidence="4" id="KW-1003">Cell membrane</keyword>
<dbReference type="PROSITE" id="PS01187">
    <property type="entry name" value="EGF_CA"/>
    <property type="match status" value="6"/>
</dbReference>
<evidence type="ECO:0000256" key="11">
    <source>
        <dbReference type="ARBA" id="ARBA00022989"/>
    </source>
</evidence>